<gene>
    <name evidence="2" type="ORF">G7081_06740</name>
</gene>
<evidence type="ECO:0000313" key="2">
    <source>
        <dbReference type="EMBL" id="QIL46783.1"/>
    </source>
</evidence>
<keyword evidence="3" id="KW-1185">Reference proteome</keyword>
<keyword evidence="1" id="KW-1133">Transmembrane helix</keyword>
<dbReference type="RefSeq" id="WP_166008171.1">
    <property type="nucleotide sequence ID" value="NZ_CP049886.1"/>
</dbReference>
<dbReference type="EMBL" id="CP049886">
    <property type="protein sequence ID" value="QIL46783.1"/>
    <property type="molecule type" value="Genomic_DNA"/>
</dbReference>
<feature type="transmembrane region" description="Helical" evidence="1">
    <location>
        <begin position="27"/>
        <end position="45"/>
    </location>
</feature>
<sequence length="53" mass="6376">MDIIILFLMTALFYMLIVKKDTSWKMIGLWFIIFILSFILFKLHATSELPFNF</sequence>
<proteinExistence type="predicted"/>
<name>A0A6G8APD5_9ENTE</name>
<accession>A0A6G8APD5</accession>
<reference evidence="2 3" key="1">
    <citation type="submission" date="2020-03" db="EMBL/GenBank/DDBJ databases">
        <title>Vagococcus sp. nov., isolated from beetles.</title>
        <authorList>
            <person name="Hyun D.-W."/>
            <person name="Bae J.-W."/>
        </authorList>
    </citation>
    <scope>NUCLEOTIDE SEQUENCE [LARGE SCALE GENOMIC DNA]</scope>
    <source>
        <strain evidence="2 3">HDW17A</strain>
    </source>
</reference>
<dbReference type="AlphaFoldDB" id="A0A6G8APD5"/>
<protein>
    <submittedName>
        <fullName evidence="2">Uncharacterized protein</fullName>
    </submittedName>
</protein>
<dbReference type="Proteomes" id="UP000500890">
    <property type="component" value="Chromosome"/>
</dbReference>
<evidence type="ECO:0000313" key="3">
    <source>
        <dbReference type="Proteomes" id="UP000500890"/>
    </source>
</evidence>
<dbReference type="KEGG" id="vah:G7081_06740"/>
<organism evidence="2 3">
    <name type="scientific">Vagococcus coleopterorum</name>
    <dbReference type="NCBI Taxonomy" id="2714946"/>
    <lineage>
        <taxon>Bacteria</taxon>
        <taxon>Bacillati</taxon>
        <taxon>Bacillota</taxon>
        <taxon>Bacilli</taxon>
        <taxon>Lactobacillales</taxon>
        <taxon>Enterococcaceae</taxon>
        <taxon>Vagococcus</taxon>
    </lineage>
</organism>
<keyword evidence="1" id="KW-0812">Transmembrane</keyword>
<keyword evidence="1" id="KW-0472">Membrane</keyword>
<evidence type="ECO:0000256" key="1">
    <source>
        <dbReference type="SAM" id="Phobius"/>
    </source>
</evidence>